<evidence type="ECO:0000256" key="2">
    <source>
        <dbReference type="ARBA" id="ARBA00002764"/>
    </source>
</evidence>
<proteinExistence type="inferred from homology"/>
<dbReference type="OrthoDB" id="9808590at2"/>
<feature type="domain" description="Glycosyl transferase family 1" evidence="8">
    <location>
        <begin position="292"/>
        <end position="439"/>
    </location>
</feature>
<dbReference type="Gene3D" id="3.40.50.2000">
    <property type="entry name" value="Glycogen Phosphorylase B"/>
    <property type="match status" value="2"/>
</dbReference>
<dbReference type="NCBIfam" id="TIGR02095">
    <property type="entry name" value="glgA"/>
    <property type="match status" value="1"/>
</dbReference>
<dbReference type="Pfam" id="PF08323">
    <property type="entry name" value="Glyco_transf_5"/>
    <property type="match status" value="1"/>
</dbReference>
<dbReference type="PANTHER" id="PTHR45825">
    <property type="entry name" value="GRANULE-BOUND STARCH SYNTHASE 1, CHLOROPLASTIC/AMYLOPLASTIC"/>
    <property type="match status" value="1"/>
</dbReference>
<accession>A0A136WB08</accession>
<dbReference type="InterPro" id="IPR001296">
    <property type="entry name" value="Glyco_trans_1"/>
</dbReference>
<evidence type="ECO:0000256" key="1">
    <source>
        <dbReference type="ARBA" id="ARBA00001478"/>
    </source>
</evidence>
<organism evidence="10 11">
    <name type="scientific">Anaerotignum neopropionicum</name>
    <dbReference type="NCBI Taxonomy" id="36847"/>
    <lineage>
        <taxon>Bacteria</taxon>
        <taxon>Bacillati</taxon>
        <taxon>Bacillota</taxon>
        <taxon>Clostridia</taxon>
        <taxon>Lachnospirales</taxon>
        <taxon>Anaerotignaceae</taxon>
        <taxon>Anaerotignum</taxon>
    </lineage>
</organism>
<evidence type="ECO:0000256" key="7">
    <source>
        <dbReference type="HAMAP-Rule" id="MF_00484"/>
    </source>
</evidence>
<gene>
    <name evidence="7 10" type="primary">glgA</name>
    <name evidence="10" type="ORF">CLNEO_29060</name>
</gene>
<feature type="domain" description="Starch synthase catalytic" evidence="9">
    <location>
        <begin position="6"/>
        <end position="238"/>
    </location>
</feature>
<dbReference type="NCBIfam" id="NF001898">
    <property type="entry name" value="PRK00654.1-1"/>
    <property type="match status" value="1"/>
</dbReference>
<dbReference type="AlphaFoldDB" id="A0A136WB08"/>
<dbReference type="NCBIfam" id="NF001899">
    <property type="entry name" value="PRK00654.1-2"/>
    <property type="match status" value="1"/>
</dbReference>
<dbReference type="GO" id="GO:0005978">
    <property type="term" value="P:glycogen biosynthetic process"/>
    <property type="evidence" value="ECO:0007669"/>
    <property type="project" value="UniProtKB-UniRule"/>
</dbReference>
<comment type="pathway">
    <text evidence="7">Glycan biosynthesis; glycogen biosynthesis.</text>
</comment>
<dbReference type="GO" id="GO:0004373">
    <property type="term" value="F:alpha-1,4-glucan glucosyltransferase (UDP-glucose donor) activity"/>
    <property type="evidence" value="ECO:0007669"/>
    <property type="project" value="InterPro"/>
</dbReference>
<comment type="function">
    <text evidence="2 7">Synthesizes alpha-1,4-glucan chains using ADP-glucose.</text>
</comment>
<evidence type="ECO:0000256" key="3">
    <source>
        <dbReference type="ARBA" id="ARBA00010281"/>
    </source>
</evidence>
<evidence type="ECO:0000259" key="9">
    <source>
        <dbReference type="Pfam" id="PF08323"/>
    </source>
</evidence>
<keyword evidence="5 7" id="KW-0808">Transferase</keyword>
<dbReference type="HAMAP" id="MF_00484">
    <property type="entry name" value="Glycogen_synth"/>
    <property type="match status" value="1"/>
</dbReference>
<evidence type="ECO:0000256" key="6">
    <source>
        <dbReference type="ARBA" id="ARBA00023056"/>
    </source>
</evidence>
<name>A0A136WB08_9FIRM</name>
<dbReference type="PATRIC" id="fig|36847.3.peg.3398"/>
<comment type="caution">
    <text evidence="10">The sequence shown here is derived from an EMBL/GenBank/DDBJ whole genome shotgun (WGS) entry which is preliminary data.</text>
</comment>
<keyword evidence="4 7" id="KW-0328">Glycosyltransferase</keyword>
<dbReference type="UniPathway" id="UPA00164"/>
<dbReference type="EMBL" id="LRVM01000017">
    <property type="protein sequence ID" value="KXL51701.1"/>
    <property type="molecule type" value="Genomic_DNA"/>
</dbReference>
<sequence>MKNGLKVLIVASEAAPFIKSGGLGDVVGSLPKALQEQGVDVRVVIPRHMSVKSSEMHDVKYLGEFDVHLFWRIQRAKVLVKPQEVPIYFIENDFYFGRGGLYGYGDDNERFAFFGKAVLDMMAMLDFYPDVLHCNDWQTGPICMYLKEIYSKMVYYSRIKTLFTIHNLQYQGNFDKSTMEIIGVPYYCYENGSVEFYNNVSFMKMGLNYADRISTVSETYAKEIQTWEYGYGMDGILRSRQEVLSGIVNGIDYLANNPETDSRIVCNYNADQLEGKAENKRDLQECLGLEKRDVPIISMITRLADQKGLDILSYVFHEMMQRDVQFVLLGTGETRFEYFFREMAKRYPGRASLNIFFDETLAQQIYAGSDLFLMPSRFEPCGLGQLFSLRYGTVPIVRKTGGLADTIFQYHSETKEGNGFLFESYDGGGILWALDQALQVYYKGKDEWNHVVKNAMNSNYSWANSASKYIKLYEILKKEGTPVE</sequence>
<comment type="similarity">
    <text evidence="3 7">Belongs to the glycosyltransferase 1 family. Bacterial/plant glycogen synthase subfamily.</text>
</comment>
<evidence type="ECO:0000313" key="11">
    <source>
        <dbReference type="Proteomes" id="UP000070539"/>
    </source>
</evidence>
<evidence type="ECO:0000256" key="4">
    <source>
        <dbReference type="ARBA" id="ARBA00022676"/>
    </source>
</evidence>
<evidence type="ECO:0000259" key="8">
    <source>
        <dbReference type="Pfam" id="PF00534"/>
    </source>
</evidence>
<dbReference type="STRING" id="36847.CLNEO_29060"/>
<dbReference type="PANTHER" id="PTHR45825:SF11">
    <property type="entry name" value="ALPHA AMYLASE DOMAIN-CONTAINING PROTEIN"/>
    <property type="match status" value="1"/>
</dbReference>
<reference evidence="10 11" key="1">
    <citation type="submission" date="2016-01" db="EMBL/GenBank/DDBJ databases">
        <title>Genome sequence of Clostridium neopropionicum X4, DSM-3847.</title>
        <authorList>
            <person name="Poehlein A."/>
            <person name="Beck M.H."/>
            <person name="Bengelsdorf F.R."/>
            <person name="Daniel R."/>
            <person name="Duerre P."/>
        </authorList>
    </citation>
    <scope>NUCLEOTIDE SEQUENCE [LARGE SCALE GENOMIC DNA]</scope>
    <source>
        <strain evidence="10 11">DSM-3847</strain>
    </source>
</reference>
<dbReference type="InterPro" id="IPR011835">
    <property type="entry name" value="GS/SS"/>
</dbReference>
<comment type="catalytic activity">
    <reaction evidence="1 7">
        <text>[(1-&gt;4)-alpha-D-glucosyl](n) + ADP-alpha-D-glucose = [(1-&gt;4)-alpha-D-glucosyl](n+1) + ADP + H(+)</text>
        <dbReference type="Rhea" id="RHEA:18189"/>
        <dbReference type="Rhea" id="RHEA-COMP:9584"/>
        <dbReference type="Rhea" id="RHEA-COMP:9587"/>
        <dbReference type="ChEBI" id="CHEBI:15378"/>
        <dbReference type="ChEBI" id="CHEBI:15444"/>
        <dbReference type="ChEBI" id="CHEBI:57498"/>
        <dbReference type="ChEBI" id="CHEBI:456216"/>
        <dbReference type="EC" id="2.4.1.21"/>
    </reaction>
</comment>
<dbReference type="Proteomes" id="UP000070539">
    <property type="component" value="Unassembled WGS sequence"/>
</dbReference>
<keyword evidence="6 7" id="KW-0320">Glycogen biosynthesis</keyword>
<dbReference type="Pfam" id="PF00534">
    <property type="entry name" value="Glycos_transf_1"/>
    <property type="match status" value="1"/>
</dbReference>
<feature type="binding site" evidence="7">
    <location>
        <position position="19"/>
    </location>
    <ligand>
        <name>ADP-alpha-D-glucose</name>
        <dbReference type="ChEBI" id="CHEBI:57498"/>
    </ligand>
</feature>
<dbReference type="GO" id="GO:0009011">
    <property type="term" value="F:alpha-1,4-glucan glucosyltransferase (ADP-glucose donor) activity"/>
    <property type="evidence" value="ECO:0007669"/>
    <property type="project" value="UniProtKB-UniRule"/>
</dbReference>
<dbReference type="InterPro" id="IPR013534">
    <property type="entry name" value="Starch_synth_cat_dom"/>
</dbReference>
<dbReference type="SUPFAM" id="SSF53756">
    <property type="entry name" value="UDP-Glycosyltransferase/glycogen phosphorylase"/>
    <property type="match status" value="1"/>
</dbReference>
<keyword evidence="11" id="KW-1185">Reference proteome</keyword>
<dbReference type="RefSeq" id="WP_066090924.1">
    <property type="nucleotide sequence ID" value="NZ_LRVM01000017.1"/>
</dbReference>
<protein>
    <recommendedName>
        <fullName evidence="7">Glycogen synthase</fullName>
        <ecNumber evidence="7">2.4.1.21</ecNumber>
    </recommendedName>
    <alternativeName>
        <fullName evidence="7">Starch [bacterial glycogen] synthase</fullName>
    </alternativeName>
</protein>
<dbReference type="EC" id="2.4.1.21" evidence="7"/>
<dbReference type="CDD" id="cd03791">
    <property type="entry name" value="GT5_Glycogen_synthase_DULL1-like"/>
    <property type="match status" value="1"/>
</dbReference>
<evidence type="ECO:0000313" key="10">
    <source>
        <dbReference type="EMBL" id="KXL51701.1"/>
    </source>
</evidence>
<evidence type="ECO:0000256" key="5">
    <source>
        <dbReference type="ARBA" id="ARBA00022679"/>
    </source>
</evidence>